<dbReference type="Proteomes" id="UP001230426">
    <property type="component" value="Unassembled WGS sequence"/>
</dbReference>
<feature type="compositionally biased region" description="Basic and acidic residues" evidence="1">
    <location>
        <begin position="1"/>
        <end position="11"/>
    </location>
</feature>
<gene>
    <name evidence="3" type="ORF">J2S55_001106</name>
</gene>
<keyword evidence="2" id="KW-0472">Membrane</keyword>
<proteinExistence type="predicted"/>
<reference evidence="3 4" key="1">
    <citation type="submission" date="2023-07" db="EMBL/GenBank/DDBJ databases">
        <title>Sequencing the genomes of 1000 actinobacteria strains.</title>
        <authorList>
            <person name="Klenk H.-P."/>
        </authorList>
    </citation>
    <scope>NUCLEOTIDE SEQUENCE [LARGE SCALE GENOMIC DNA]</scope>
    <source>
        <strain evidence="3 4">DSM 44109</strain>
    </source>
</reference>
<evidence type="ECO:0000256" key="1">
    <source>
        <dbReference type="SAM" id="MobiDB-lite"/>
    </source>
</evidence>
<evidence type="ECO:0000256" key="2">
    <source>
        <dbReference type="SAM" id="Phobius"/>
    </source>
</evidence>
<feature type="transmembrane region" description="Helical" evidence="2">
    <location>
        <begin position="62"/>
        <end position="84"/>
    </location>
</feature>
<name>A0ABT9QZ10_9ACTN</name>
<feature type="region of interest" description="Disordered" evidence="1">
    <location>
        <begin position="1"/>
        <end position="56"/>
    </location>
</feature>
<sequence length="168" mass="18296">MRQLTRSESDVRTAPSRGGRPARVPRATPQARRSRPARTAHAGRPAAQAPESRQGRAPRAPFVLLVVGLLCGGLVSLLLLNTVLAEDYYKANELRDANSQLRLKKEELKNANARMEMPGELSKNSANQGLEPDWDRAEVITPDRPARSRTASDAQTPAGQERAPGTGR</sequence>
<accession>A0ABT9QZ10</accession>
<keyword evidence="4" id="KW-1185">Reference proteome</keyword>
<comment type="caution">
    <text evidence="3">The sequence shown here is derived from an EMBL/GenBank/DDBJ whole genome shotgun (WGS) entry which is preliminary data.</text>
</comment>
<evidence type="ECO:0000313" key="3">
    <source>
        <dbReference type="EMBL" id="MDP9861847.1"/>
    </source>
</evidence>
<evidence type="ECO:0000313" key="4">
    <source>
        <dbReference type="Proteomes" id="UP001230426"/>
    </source>
</evidence>
<keyword evidence="2" id="KW-1133">Transmembrane helix</keyword>
<evidence type="ECO:0008006" key="5">
    <source>
        <dbReference type="Google" id="ProtNLM"/>
    </source>
</evidence>
<keyword evidence="2" id="KW-0812">Transmembrane</keyword>
<protein>
    <recommendedName>
        <fullName evidence="5">Cell division protein FtsL</fullName>
    </recommendedName>
</protein>
<dbReference type="RefSeq" id="WP_306857756.1">
    <property type="nucleotide sequence ID" value="NZ_JAUSRB010000001.1"/>
</dbReference>
<feature type="compositionally biased region" description="Polar residues" evidence="1">
    <location>
        <begin position="149"/>
        <end position="158"/>
    </location>
</feature>
<dbReference type="EMBL" id="JAUSRB010000001">
    <property type="protein sequence ID" value="MDP9861847.1"/>
    <property type="molecule type" value="Genomic_DNA"/>
</dbReference>
<feature type="region of interest" description="Disordered" evidence="1">
    <location>
        <begin position="116"/>
        <end position="168"/>
    </location>
</feature>
<organism evidence="3 4">
    <name type="scientific">Streptosporangium brasiliense</name>
    <dbReference type="NCBI Taxonomy" id="47480"/>
    <lineage>
        <taxon>Bacteria</taxon>
        <taxon>Bacillati</taxon>
        <taxon>Actinomycetota</taxon>
        <taxon>Actinomycetes</taxon>
        <taxon>Streptosporangiales</taxon>
        <taxon>Streptosporangiaceae</taxon>
        <taxon>Streptosporangium</taxon>
    </lineage>
</organism>